<keyword evidence="2" id="KW-1185">Reference proteome</keyword>
<accession>A0ABD2WQ67</accession>
<dbReference type="AlphaFoldDB" id="A0ABD2WQ67"/>
<sequence length="69" mass="7985">MKGKRCYSGKANGNDRTGQWGEKEKLYIYPMHNVTGTWVWNGWRWGCERYCTCIYIDATGSSSSSSRQH</sequence>
<protein>
    <submittedName>
        <fullName evidence="1">Uncharacterized protein</fullName>
    </submittedName>
</protein>
<evidence type="ECO:0000313" key="1">
    <source>
        <dbReference type="EMBL" id="KAL3395095.1"/>
    </source>
</evidence>
<reference evidence="1 2" key="1">
    <citation type="journal article" date="2024" name="bioRxiv">
        <title>A reference genome for Trichogramma kaykai: A tiny desert-dwelling parasitoid wasp with competing sex-ratio distorters.</title>
        <authorList>
            <person name="Culotta J."/>
            <person name="Lindsey A.R."/>
        </authorList>
    </citation>
    <scope>NUCLEOTIDE SEQUENCE [LARGE SCALE GENOMIC DNA]</scope>
    <source>
        <strain evidence="1 2">KSX58</strain>
    </source>
</reference>
<gene>
    <name evidence="1" type="ORF">TKK_010716</name>
</gene>
<comment type="caution">
    <text evidence="1">The sequence shown here is derived from an EMBL/GenBank/DDBJ whole genome shotgun (WGS) entry which is preliminary data.</text>
</comment>
<organism evidence="1 2">
    <name type="scientific">Trichogramma kaykai</name>
    <dbReference type="NCBI Taxonomy" id="54128"/>
    <lineage>
        <taxon>Eukaryota</taxon>
        <taxon>Metazoa</taxon>
        <taxon>Ecdysozoa</taxon>
        <taxon>Arthropoda</taxon>
        <taxon>Hexapoda</taxon>
        <taxon>Insecta</taxon>
        <taxon>Pterygota</taxon>
        <taxon>Neoptera</taxon>
        <taxon>Endopterygota</taxon>
        <taxon>Hymenoptera</taxon>
        <taxon>Apocrita</taxon>
        <taxon>Proctotrupomorpha</taxon>
        <taxon>Chalcidoidea</taxon>
        <taxon>Trichogrammatidae</taxon>
        <taxon>Trichogramma</taxon>
    </lineage>
</organism>
<dbReference type="EMBL" id="JBJJXI010000085">
    <property type="protein sequence ID" value="KAL3395095.1"/>
    <property type="molecule type" value="Genomic_DNA"/>
</dbReference>
<dbReference type="Proteomes" id="UP001627154">
    <property type="component" value="Unassembled WGS sequence"/>
</dbReference>
<name>A0ABD2WQ67_9HYME</name>
<evidence type="ECO:0000313" key="2">
    <source>
        <dbReference type="Proteomes" id="UP001627154"/>
    </source>
</evidence>
<proteinExistence type="predicted"/>